<dbReference type="EMBL" id="JAHWDF010000011">
    <property type="protein sequence ID" value="MBW2962344.1"/>
    <property type="molecule type" value="Genomic_DNA"/>
</dbReference>
<feature type="domain" description="N-acetyltransferase" evidence="3">
    <location>
        <begin position="5"/>
        <end position="144"/>
    </location>
</feature>
<evidence type="ECO:0000256" key="2">
    <source>
        <dbReference type="ARBA" id="ARBA00023315"/>
    </source>
</evidence>
<dbReference type="Proteomes" id="UP000719267">
    <property type="component" value="Unassembled WGS sequence"/>
</dbReference>
<keyword evidence="1" id="KW-0808">Transferase</keyword>
<accession>A0ABS6W3P3</accession>
<dbReference type="InterPro" id="IPR050680">
    <property type="entry name" value="YpeA/RimI_acetyltransf"/>
</dbReference>
<organism evidence="4 5">
    <name type="scientific">Mesonia aestuariivivens</name>
    <dbReference type="NCBI Taxonomy" id="2796128"/>
    <lineage>
        <taxon>Bacteria</taxon>
        <taxon>Pseudomonadati</taxon>
        <taxon>Bacteroidota</taxon>
        <taxon>Flavobacteriia</taxon>
        <taxon>Flavobacteriales</taxon>
        <taxon>Flavobacteriaceae</taxon>
        <taxon>Mesonia</taxon>
    </lineage>
</organism>
<reference evidence="4 5" key="1">
    <citation type="submission" date="2021-07" db="EMBL/GenBank/DDBJ databases">
        <title>Mesonia aestuariivivens sp. nov., isolated from a tidal flat.</title>
        <authorList>
            <person name="Kim Y.-O."/>
            <person name="Yoon J.-H."/>
        </authorList>
    </citation>
    <scope>NUCLEOTIDE SEQUENCE [LARGE SCALE GENOMIC DNA]</scope>
    <source>
        <strain evidence="4 5">JHPTF-M18</strain>
    </source>
</reference>
<dbReference type="PANTHER" id="PTHR43420:SF47">
    <property type="entry name" value="N-ACETYLTRANSFERASE DOMAIN-CONTAINING PROTEIN"/>
    <property type="match status" value="1"/>
</dbReference>
<protein>
    <submittedName>
        <fullName evidence="4">GNAT family N-acetyltransferase</fullName>
    </submittedName>
</protein>
<sequence length="144" mass="16954">MNEAIEFSFFSRNEISELIPLAHQLNPKLSEKELEAFLSQMFEFSNYYCFGLMLNKKLIALSSGWMTVRFYSGKQLEVDNVIVDQENQSNGYGKILFQHIENWAKEQGCNSVELNTYLENRRSHKFYHQNGFSILGFHFCKFLK</sequence>
<proteinExistence type="predicted"/>
<evidence type="ECO:0000313" key="4">
    <source>
        <dbReference type="EMBL" id="MBW2962344.1"/>
    </source>
</evidence>
<dbReference type="Pfam" id="PF00583">
    <property type="entry name" value="Acetyltransf_1"/>
    <property type="match status" value="1"/>
</dbReference>
<dbReference type="InterPro" id="IPR000182">
    <property type="entry name" value="GNAT_dom"/>
</dbReference>
<evidence type="ECO:0000259" key="3">
    <source>
        <dbReference type="PROSITE" id="PS51186"/>
    </source>
</evidence>
<name>A0ABS6W3P3_9FLAO</name>
<dbReference type="CDD" id="cd04301">
    <property type="entry name" value="NAT_SF"/>
    <property type="match status" value="1"/>
</dbReference>
<comment type="caution">
    <text evidence="4">The sequence shown here is derived from an EMBL/GenBank/DDBJ whole genome shotgun (WGS) entry which is preliminary data.</text>
</comment>
<dbReference type="RefSeq" id="WP_219040627.1">
    <property type="nucleotide sequence ID" value="NZ_JAHWDF010000011.1"/>
</dbReference>
<dbReference type="PROSITE" id="PS51186">
    <property type="entry name" value="GNAT"/>
    <property type="match status" value="1"/>
</dbReference>
<dbReference type="PANTHER" id="PTHR43420">
    <property type="entry name" value="ACETYLTRANSFERASE"/>
    <property type="match status" value="1"/>
</dbReference>
<keyword evidence="5" id="KW-1185">Reference proteome</keyword>
<keyword evidence="2" id="KW-0012">Acyltransferase</keyword>
<gene>
    <name evidence="4" type="ORF">KW502_11090</name>
</gene>
<evidence type="ECO:0000313" key="5">
    <source>
        <dbReference type="Proteomes" id="UP000719267"/>
    </source>
</evidence>
<evidence type="ECO:0000256" key="1">
    <source>
        <dbReference type="ARBA" id="ARBA00022679"/>
    </source>
</evidence>